<dbReference type="Proteomes" id="UP000664915">
    <property type="component" value="Segment"/>
</dbReference>
<dbReference type="KEGG" id="vg:77946296"/>
<reference evidence="1" key="1">
    <citation type="submission" date="2020-09" db="EMBL/GenBank/DDBJ databases">
        <authorList>
            <person name="Zhang D."/>
            <person name="Hatherill J.R."/>
            <person name="Ramirez J.F."/>
            <person name="Edinger B."/>
            <person name="Balarin R."/>
            <person name="Sullivan A."/>
            <person name="Humpal K.M."/>
            <person name="Guseva A."/>
            <person name="Butela K.A."/>
            <person name="Garlena R.A."/>
            <person name="Russell D.A."/>
            <person name="Pope W.H."/>
            <person name="Jacobs-Sera D."/>
            <person name="Hatfull G.F."/>
        </authorList>
    </citation>
    <scope>NUCLEOTIDE SEQUENCE</scope>
</reference>
<organism evidence="1 2">
    <name type="scientific">Synechococcus phage S-SRM01</name>
    <dbReference type="NCBI Taxonomy" id="2781608"/>
    <lineage>
        <taxon>Viruses</taxon>
        <taxon>Duplodnaviria</taxon>
        <taxon>Heunggongvirae</taxon>
        <taxon>Uroviricota</taxon>
        <taxon>Caudoviricetes</taxon>
        <taxon>Pantevenvirales</taxon>
        <taxon>Kyanoviridae</taxon>
        <taxon>Serangoonvirus</taxon>
        <taxon>Serangoonvirus essarone</taxon>
    </lineage>
</organism>
<accession>A0A879R281</accession>
<name>A0A879R281_9CAUD</name>
<proteinExistence type="predicted"/>
<evidence type="ECO:0000313" key="2">
    <source>
        <dbReference type="Proteomes" id="UP000664915"/>
    </source>
</evidence>
<protein>
    <submittedName>
        <fullName evidence="1">Uncharacterized protein</fullName>
    </submittedName>
</protein>
<keyword evidence="2" id="KW-1185">Reference proteome</keyword>
<dbReference type="GeneID" id="77946296"/>
<sequence length="59" mass="7073">MIDFHKIIGYYDPRHPALDPTTPHYEFNSYVECCWSLNRPVSLTSFMRYNDYLKEIGVK</sequence>
<dbReference type="RefSeq" id="YP_010670101.1">
    <property type="nucleotide sequence ID" value="NC_070963.1"/>
</dbReference>
<dbReference type="EMBL" id="MW015081">
    <property type="protein sequence ID" value="QPX48091.1"/>
    <property type="molecule type" value="Genomic_DNA"/>
</dbReference>
<evidence type="ECO:0000313" key="1">
    <source>
        <dbReference type="EMBL" id="QPX48091.1"/>
    </source>
</evidence>